<dbReference type="InterPro" id="IPR015943">
    <property type="entry name" value="WD40/YVTN_repeat-like_dom_sf"/>
</dbReference>
<accession>A0A146KAR7</accession>
<dbReference type="SUPFAM" id="SSF50978">
    <property type="entry name" value="WD40 repeat-like"/>
    <property type="match status" value="1"/>
</dbReference>
<evidence type="ECO:0000256" key="2">
    <source>
        <dbReference type="ARBA" id="ARBA00022737"/>
    </source>
</evidence>
<organism evidence="4">
    <name type="scientific">Trepomonas sp. PC1</name>
    <dbReference type="NCBI Taxonomy" id="1076344"/>
    <lineage>
        <taxon>Eukaryota</taxon>
        <taxon>Metamonada</taxon>
        <taxon>Diplomonadida</taxon>
        <taxon>Hexamitidae</taxon>
        <taxon>Hexamitinae</taxon>
        <taxon>Trepomonas</taxon>
    </lineage>
</organism>
<dbReference type="AlphaFoldDB" id="A0A146KAR7"/>
<dbReference type="EMBL" id="GDID01002959">
    <property type="protein sequence ID" value="JAP93647.1"/>
    <property type="molecule type" value="Transcribed_RNA"/>
</dbReference>
<feature type="repeat" description="WD" evidence="3">
    <location>
        <begin position="228"/>
        <end position="252"/>
    </location>
</feature>
<name>A0A146KAR7_9EUKA</name>
<feature type="non-terminal residue" evidence="4">
    <location>
        <position position="1"/>
    </location>
</feature>
<dbReference type="Pfam" id="PF00400">
    <property type="entry name" value="WD40"/>
    <property type="match status" value="2"/>
</dbReference>
<protein>
    <submittedName>
        <fullName evidence="4">WD domain, G-beta repeat-containing protein</fullName>
    </submittedName>
</protein>
<dbReference type="PANTHER" id="PTHR10971">
    <property type="entry name" value="MRNA EXPORT FACTOR AND BUB3"/>
    <property type="match status" value="1"/>
</dbReference>
<feature type="non-terminal residue" evidence="4">
    <location>
        <position position="299"/>
    </location>
</feature>
<keyword evidence="1 3" id="KW-0853">WD repeat</keyword>
<evidence type="ECO:0000313" key="4">
    <source>
        <dbReference type="EMBL" id="JAP93647.1"/>
    </source>
</evidence>
<gene>
    <name evidence="4" type="ORF">TPC1_13999</name>
</gene>
<dbReference type="InterPro" id="IPR019775">
    <property type="entry name" value="WD40_repeat_CS"/>
</dbReference>
<keyword evidence="2" id="KW-0677">Repeat</keyword>
<dbReference type="Gene3D" id="2.130.10.10">
    <property type="entry name" value="YVTN repeat-like/Quinoprotein amine dehydrogenase"/>
    <property type="match status" value="1"/>
</dbReference>
<dbReference type="InterPro" id="IPR001680">
    <property type="entry name" value="WD40_rpt"/>
</dbReference>
<dbReference type="InterPro" id="IPR036322">
    <property type="entry name" value="WD40_repeat_dom_sf"/>
</dbReference>
<dbReference type="PROSITE" id="PS00678">
    <property type="entry name" value="WD_REPEATS_1"/>
    <property type="match status" value="1"/>
</dbReference>
<evidence type="ECO:0000256" key="1">
    <source>
        <dbReference type="ARBA" id="ARBA00022574"/>
    </source>
</evidence>
<sequence>KFQIQVPTDSISCISGHDNMFAVCSWDKSVQLNYLNNKQEITSQQVVSLSAYPLCCLFYNDSLLVGCSDSQIYEVNLISLESSVFFKARGSIRSLHLFKQNFLIILTLQNELIGLNMESSNQVAVELPNRCFSSSLFESQLLIGTASRKLLLYNLVQRGDNIEFKLQTQSESPLRHQTSKVIKIENTSIIASVEGRVSVVAKQDQFAFRAHKIEDVSYPVTDLALYKQYLITSGTDGMVYFWDLEKRKKIYKIEEGSSVKCMMVLKDVLIICKSYAWENREMGRKQEQIGVEIIKLDEL</sequence>
<proteinExistence type="predicted"/>
<dbReference type="PROSITE" id="PS50082">
    <property type="entry name" value="WD_REPEATS_2"/>
    <property type="match status" value="1"/>
</dbReference>
<reference evidence="4" key="1">
    <citation type="submission" date="2015-07" db="EMBL/GenBank/DDBJ databases">
        <title>Adaptation to a free-living lifestyle via gene acquisitions in the diplomonad Trepomonas sp. PC1.</title>
        <authorList>
            <person name="Xu F."/>
            <person name="Jerlstrom-Hultqvist J."/>
            <person name="Kolisko M."/>
            <person name="Simpson A.G.B."/>
            <person name="Roger A.J."/>
            <person name="Svard S.G."/>
            <person name="Andersson J.O."/>
        </authorList>
    </citation>
    <scope>NUCLEOTIDE SEQUENCE</scope>
    <source>
        <strain evidence="4">PC1</strain>
    </source>
</reference>
<evidence type="ECO:0000256" key="3">
    <source>
        <dbReference type="PROSITE-ProRule" id="PRU00221"/>
    </source>
</evidence>